<dbReference type="GO" id="GO:0000976">
    <property type="term" value="F:transcription cis-regulatory region binding"/>
    <property type="evidence" value="ECO:0007669"/>
    <property type="project" value="TreeGrafter"/>
</dbReference>
<dbReference type="InterPro" id="IPR001761">
    <property type="entry name" value="Peripla_BP/Lac1_sug-bd_dom"/>
</dbReference>
<dbReference type="AlphaFoldDB" id="A0A7W2R4T7"/>
<dbReference type="CDD" id="cd06267">
    <property type="entry name" value="PBP1_LacI_sugar_binding-like"/>
    <property type="match status" value="1"/>
</dbReference>
<dbReference type="InterPro" id="IPR010982">
    <property type="entry name" value="Lambda_DNA-bd_dom_sf"/>
</dbReference>
<keyword evidence="6" id="KW-1185">Reference proteome</keyword>
<evidence type="ECO:0000256" key="2">
    <source>
        <dbReference type="ARBA" id="ARBA00023125"/>
    </source>
</evidence>
<keyword evidence="1" id="KW-0805">Transcription regulation</keyword>
<gene>
    <name evidence="5" type="ORF">H3Z82_14995</name>
</gene>
<protein>
    <submittedName>
        <fullName evidence="5">LacI family DNA-binding transcriptional regulator</fullName>
    </submittedName>
</protein>
<dbReference type="Gene3D" id="1.10.260.40">
    <property type="entry name" value="lambda repressor-like DNA-binding domains"/>
    <property type="match status" value="1"/>
</dbReference>
<proteinExistence type="predicted"/>
<evidence type="ECO:0000256" key="1">
    <source>
        <dbReference type="ARBA" id="ARBA00023015"/>
    </source>
</evidence>
<dbReference type="RefSeq" id="WP_182206317.1">
    <property type="nucleotide sequence ID" value="NZ_JACGLT010000013.1"/>
</dbReference>
<keyword evidence="2 5" id="KW-0238">DNA-binding</keyword>
<reference evidence="5 6" key="1">
    <citation type="submission" date="2020-07" db="EMBL/GenBank/DDBJ databases">
        <title>Bacterium isolated from marine sediment.</title>
        <authorList>
            <person name="Shang D."/>
        </authorList>
    </citation>
    <scope>NUCLEOTIDE SEQUENCE [LARGE SCALE GENOMIC DNA]</scope>
    <source>
        <strain evidence="5 6">F6074</strain>
    </source>
</reference>
<dbReference type="SUPFAM" id="SSF53822">
    <property type="entry name" value="Periplasmic binding protein-like I"/>
    <property type="match status" value="1"/>
</dbReference>
<dbReference type="EMBL" id="JACGLT010000013">
    <property type="protein sequence ID" value="MBA6154033.1"/>
    <property type="molecule type" value="Genomic_DNA"/>
</dbReference>
<dbReference type="InterPro" id="IPR000843">
    <property type="entry name" value="HTH_LacI"/>
</dbReference>
<evidence type="ECO:0000256" key="3">
    <source>
        <dbReference type="ARBA" id="ARBA00023163"/>
    </source>
</evidence>
<organism evidence="5 6">
    <name type="scientific">Gelidibacter maritimus</name>
    <dbReference type="NCBI Taxonomy" id="2761487"/>
    <lineage>
        <taxon>Bacteria</taxon>
        <taxon>Pseudomonadati</taxon>
        <taxon>Bacteroidota</taxon>
        <taxon>Flavobacteriia</taxon>
        <taxon>Flavobacteriales</taxon>
        <taxon>Flavobacteriaceae</taxon>
        <taxon>Gelidibacter</taxon>
    </lineage>
</organism>
<evidence type="ECO:0000259" key="4">
    <source>
        <dbReference type="PROSITE" id="PS50932"/>
    </source>
</evidence>
<dbReference type="Pfam" id="PF00356">
    <property type="entry name" value="LacI"/>
    <property type="match status" value="1"/>
</dbReference>
<evidence type="ECO:0000313" key="5">
    <source>
        <dbReference type="EMBL" id="MBA6154033.1"/>
    </source>
</evidence>
<feature type="domain" description="HTH lacI-type" evidence="4">
    <location>
        <begin position="6"/>
        <end position="60"/>
    </location>
</feature>
<dbReference type="CDD" id="cd01392">
    <property type="entry name" value="HTH_LacI"/>
    <property type="match status" value="1"/>
</dbReference>
<evidence type="ECO:0000313" key="6">
    <source>
        <dbReference type="Proteomes" id="UP000541857"/>
    </source>
</evidence>
<keyword evidence="3" id="KW-0804">Transcription</keyword>
<accession>A0A7W2R4T7</accession>
<dbReference type="PANTHER" id="PTHR30146:SF109">
    <property type="entry name" value="HTH-TYPE TRANSCRIPTIONAL REGULATOR GALS"/>
    <property type="match status" value="1"/>
</dbReference>
<sequence length="345" mass="38704">MNPNKVTIHDIAKILNIDSSTVSRALNNSPRVTEKTKKKIIAKANELGYQRNDLASNLRKSKTNTLGVIVPRISRHFFSSAIAGIEEAAFKMGYNVVICQSLEQLEREKSNIKTLLANRVDGVLASISMETENYDHFEGLRKRKIPFVFFDRHCNIPNTSSVLLDDFQAGFDATEHLIFQGYKSIAHFSGPKHLEIYKNRFEGYKAALKKHHIDFIEELIFYSRLMEQDGIDNINKLLSLPIKVDGIFSANDVAAISAMKQLKKKGLRIPIDIGVVGFSNEAISAVIEPSLTTINQPGFEIGTRATELLVSQIMVGNDSFIHEKIIIQGSLIERESSQKIKETIE</sequence>
<comment type="caution">
    <text evidence="5">The sequence shown here is derived from an EMBL/GenBank/DDBJ whole genome shotgun (WGS) entry which is preliminary data.</text>
</comment>
<dbReference type="InterPro" id="IPR028082">
    <property type="entry name" value="Peripla_BP_I"/>
</dbReference>
<dbReference type="GO" id="GO:0003700">
    <property type="term" value="F:DNA-binding transcription factor activity"/>
    <property type="evidence" value="ECO:0007669"/>
    <property type="project" value="TreeGrafter"/>
</dbReference>
<dbReference type="SUPFAM" id="SSF47413">
    <property type="entry name" value="lambda repressor-like DNA-binding domains"/>
    <property type="match status" value="1"/>
</dbReference>
<dbReference type="Proteomes" id="UP000541857">
    <property type="component" value="Unassembled WGS sequence"/>
</dbReference>
<dbReference type="Gene3D" id="3.40.50.2300">
    <property type="match status" value="2"/>
</dbReference>
<dbReference type="PROSITE" id="PS50932">
    <property type="entry name" value="HTH_LACI_2"/>
    <property type="match status" value="1"/>
</dbReference>
<name>A0A7W2R4T7_9FLAO</name>
<dbReference type="SMART" id="SM00354">
    <property type="entry name" value="HTH_LACI"/>
    <property type="match status" value="1"/>
</dbReference>
<dbReference type="PANTHER" id="PTHR30146">
    <property type="entry name" value="LACI-RELATED TRANSCRIPTIONAL REPRESSOR"/>
    <property type="match status" value="1"/>
</dbReference>
<dbReference type="Pfam" id="PF00532">
    <property type="entry name" value="Peripla_BP_1"/>
    <property type="match status" value="1"/>
</dbReference>